<name>A0A0A2W157_BEABA</name>
<feature type="transmembrane region" description="Helical" evidence="6">
    <location>
        <begin position="62"/>
        <end position="81"/>
    </location>
</feature>
<feature type="transmembrane region" description="Helical" evidence="6">
    <location>
        <begin position="36"/>
        <end position="56"/>
    </location>
</feature>
<protein>
    <submittedName>
        <fullName evidence="7">Sphingoid long-chain base transporter RSB1</fullName>
    </submittedName>
</protein>
<evidence type="ECO:0000256" key="2">
    <source>
        <dbReference type="ARBA" id="ARBA00022692"/>
    </source>
</evidence>
<feature type="transmembrane region" description="Helical" evidence="6">
    <location>
        <begin position="93"/>
        <end position="116"/>
    </location>
</feature>
<feature type="compositionally biased region" description="Gly residues" evidence="5">
    <location>
        <begin position="302"/>
        <end position="312"/>
    </location>
</feature>
<feature type="transmembrane region" description="Helical" evidence="6">
    <location>
        <begin position="170"/>
        <end position="190"/>
    </location>
</feature>
<dbReference type="HOGENOM" id="CLU_033465_6_1_1"/>
<keyword evidence="4 6" id="KW-0472">Membrane</keyword>
<dbReference type="eggNOG" id="ENOG502QU4U">
    <property type="taxonomic scope" value="Eukaryota"/>
</dbReference>
<dbReference type="Proteomes" id="UP000030106">
    <property type="component" value="Unassembled WGS sequence"/>
</dbReference>
<keyword evidence="2 6" id="KW-0812">Transmembrane</keyword>
<sequence>MSSSNGRVQDIFGPNSPCSLNNCPVEWSMLGYRPSLAANVVFLVLFAAVGAVHAYLGVRWRSWGFAAGMLLGCVTEILGYVGRIMMWHNPFSYYGFMIQIICLTIAPVFFTASIYVTLSKTILYFAPQLSRFKPQLFYWVFIPFDVVCLILQAIGGALSTTEHDGRRTGVDISMAGLILQVVVIVIFMAAYFDYMVRLARSGRARAELTAWRSVAFFAGLVAACVFILTRCSFRVAELKDGYTGELFREEVLFIVLEGVMVVIASIALMFGNPGLVFDKSTAENGDATRKKPGHSDSDEGGMATGGYDGAGRSGKERV</sequence>
<evidence type="ECO:0000256" key="6">
    <source>
        <dbReference type="SAM" id="Phobius"/>
    </source>
</evidence>
<feature type="region of interest" description="Disordered" evidence="5">
    <location>
        <begin position="283"/>
        <end position="318"/>
    </location>
</feature>
<dbReference type="EMBL" id="ANFO01000123">
    <property type="protein sequence ID" value="KGQ12367.1"/>
    <property type="molecule type" value="Genomic_DNA"/>
</dbReference>
<comment type="caution">
    <text evidence="7">The sequence shown here is derived from an EMBL/GenBank/DDBJ whole genome shotgun (WGS) entry which is preliminary data.</text>
</comment>
<reference evidence="7 8" key="1">
    <citation type="submission" date="2012-10" db="EMBL/GenBank/DDBJ databases">
        <title>Genome sequencing and analysis of entomopathogenic fungi Beauveria bassiana D1-5.</title>
        <authorList>
            <person name="Li Q."/>
            <person name="Wang L."/>
            <person name="Zhang Z."/>
            <person name="Wang Q."/>
            <person name="Ren J."/>
            <person name="Wang M."/>
            <person name="Xu W."/>
            <person name="Wang J."/>
            <person name="Lu Y."/>
            <person name="Du Q."/>
            <person name="Sun Z."/>
        </authorList>
    </citation>
    <scope>NUCLEOTIDE SEQUENCE [LARGE SCALE GENOMIC DNA]</scope>
    <source>
        <strain evidence="7 8">D1-5</strain>
    </source>
</reference>
<feature type="compositionally biased region" description="Basic and acidic residues" evidence="5">
    <location>
        <begin position="286"/>
        <end position="297"/>
    </location>
</feature>
<dbReference type="STRING" id="1245745.A0A0A2W157"/>
<evidence type="ECO:0000313" key="7">
    <source>
        <dbReference type="EMBL" id="KGQ12367.1"/>
    </source>
</evidence>
<dbReference type="InterPro" id="IPR007568">
    <property type="entry name" value="RTA1"/>
</dbReference>
<dbReference type="PANTHER" id="PTHR31465">
    <property type="entry name" value="PROTEIN RTA1-RELATED"/>
    <property type="match status" value="1"/>
</dbReference>
<dbReference type="AlphaFoldDB" id="A0A0A2W157"/>
<evidence type="ECO:0000256" key="3">
    <source>
        <dbReference type="ARBA" id="ARBA00022989"/>
    </source>
</evidence>
<dbReference type="GO" id="GO:0000324">
    <property type="term" value="C:fungal-type vacuole"/>
    <property type="evidence" value="ECO:0007669"/>
    <property type="project" value="TreeGrafter"/>
</dbReference>
<organism evidence="7 8">
    <name type="scientific">Beauveria bassiana D1-5</name>
    <dbReference type="NCBI Taxonomy" id="1245745"/>
    <lineage>
        <taxon>Eukaryota</taxon>
        <taxon>Fungi</taxon>
        <taxon>Dikarya</taxon>
        <taxon>Ascomycota</taxon>
        <taxon>Pezizomycotina</taxon>
        <taxon>Sordariomycetes</taxon>
        <taxon>Hypocreomycetidae</taxon>
        <taxon>Hypocreales</taxon>
        <taxon>Cordycipitaceae</taxon>
        <taxon>Beauveria</taxon>
    </lineage>
</organism>
<proteinExistence type="predicted"/>
<feature type="transmembrane region" description="Helical" evidence="6">
    <location>
        <begin position="210"/>
        <end position="229"/>
    </location>
</feature>
<keyword evidence="3 6" id="KW-1133">Transmembrane helix</keyword>
<comment type="subcellular location">
    <subcellularLocation>
        <location evidence="1">Membrane</location>
        <topology evidence="1">Multi-pass membrane protein</topology>
    </subcellularLocation>
</comment>
<dbReference type="GO" id="GO:0005886">
    <property type="term" value="C:plasma membrane"/>
    <property type="evidence" value="ECO:0007669"/>
    <property type="project" value="TreeGrafter"/>
</dbReference>
<feature type="transmembrane region" description="Helical" evidence="6">
    <location>
        <begin position="136"/>
        <end position="158"/>
    </location>
</feature>
<evidence type="ECO:0000256" key="1">
    <source>
        <dbReference type="ARBA" id="ARBA00004141"/>
    </source>
</evidence>
<gene>
    <name evidence="7" type="ORF">BBAD15_g1870</name>
</gene>
<evidence type="ECO:0000313" key="8">
    <source>
        <dbReference type="Proteomes" id="UP000030106"/>
    </source>
</evidence>
<dbReference type="OrthoDB" id="4521223at2759"/>
<evidence type="ECO:0000256" key="4">
    <source>
        <dbReference type="ARBA" id="ARBA00023136"/>
    </source>
</evidence>
<evidence type="ECO:0000256" key="5">
    <source>
        <dbReference type="SAM" id="MobiDB-lite"/>
    </source>
</evidence>
<dbReference type="Pfam" id="PF04479">
    <property type="entry name" value="RTA1"/>
    <property type="match status" value="1"/>
</dbReference>
<dbReference type="PANTHER" id="PTHR31465:SF9">
    <property type="entry name" value="SPHINGOID LONG-CHAIN BASE TRANSPORTER RSB1"/>
    <property type="match status" value="1"/>
</dbReference>
<accession>A0A0A2W157</accession>
<feature type="transmembrane region" description="Helical" evidence="6">
    <location>
        <begin position="250"/>
        <end position="270"/>
    </location>
</feature>